<feature type="region of interest" description="Disordered" evidence="1">
    <location>
        <begin position="216"/>
        <end position="259"/>
    </location>
</feature>
<gene>
    <name evidence="2" type="primary">NCL1_50072</name>
    <name evidence="2" type="ORF">TNIN_53551</name>
</gene>
<feature type="compositionally biased region" description="Polar residues" evidence="1">
    <location>
        <begin position="216"/>
        <end position="229"/>
    </location>
</feature>
<feature type="compositionally biased region" description="Basic and acidic residues" evidence="1">
    <location>
        <begin position="829"/>
        <end position="966"/>
    </location>
</feature>
<accession>A0A8X7CPI6</accession>
<feature type="compositionally biased region" description="Polar residues" evidence="1">
    <location>
        <begin position="968"/>
        <end position="988"/>
    </location>
</feature>
<feature type="compositionally biased region" description="Basic and acidic residues" evidence="1">
    <location>
        <begin position="1058"/>
        <end position="1068"/>
    </location>
</feature>
<dbReference type="Proteomes" id="UP000886998">
    <property type="component" value="Unassembled WGS sequence"/>
</dbReference>
<feature type="compositionally biased region" description="Basic and acidic residues" evidence="1">
    <location>
        <begin position="1159"/>
        <end position="1176"/>
    </location>
</feature>
<dbReference type="OrthoDB" id="6436361at2759"/>
<feature type="compositionally biased region" description="Polar residues" evidence="1">
    <location>
        <begin position="751"/>
        <end position="787"/>
    </location>
</feature>
<feature type="compositionally biased region" description="Basic and acidic residues" evidence="1">
    <location>
        <begin position="1016"/>
        <end position="1029"/>
    </location>
</feature>
<organism evidence="2 3">
    <name type="scientific">Trichonephila inaurata madagascariensis</name>
    <dbReference type="NCBI Taxonomy" id="2747483"/>
    <lineage>
        <taxon>Eukaryota</taxon>
        <taxon>Metazoa</taxon>
        <taxon>Ecdysozoa</taxon>
        <taxon>Arthropoda</taxon>
        <taxon>Chelicerata</taxon>
        <taxon>Arachnida</taxon>
        <taxon>Araneae</taxon>
        <taxon>Araneomorphae</taxon>
        <taxon>Entelegynae</taxon>
        <taxon>Araneoidea</taxon>
        <taxon>Nephilidae</taxon>
        <taxon>Trichonephila</taxon>
        <taxon>Trichonephila inaurata</taxon>
    </lineage>
</organism>
<feature type="compositionally biased region" description="Basic and acidic residues" evidence="1">
    <location>
        <begin position="1086"/>
        <end position="1106"/>
    </location>
</feature>
<feature type="region of interest" description="Disordered" evidence="1">
    <location>
        <begin position="132"/>
        <end position="204"/>
    </location>
</feature>
<protein>
    <submittedName>
        <fullName evidence="2">Uncharacterized protein</fullName>
    </submittedName>
</protein>
<reference evidence="2" key="1">
    <citation type="submission" date="2020-08" db="EMBL/GenBank/DDBJ databases">
        <title>Multicomponent nature underlies the extraordinary mechanical properties of spider dragline silk.</title>
        <authorList>
            <person name="Kono N."/>
            <person name="Nakamura H."/>
            <person name="Mori M."/>
            <person name="Yoshida Y."/>
            <person name="Ohtoshi R."/>
            <person name="Malay A.D."/>
            <person name="Moran D.A.P."/>
            <person name="Tomita M."/>
            <person name="Numata K."/>
            <person name="Arakawa K."/>
        </authorList>
    </citation>
    <scope>NUCLEOTIDE SEQUENCE</scope>
</reference>
<keyword evidence="3" id="KW-1185">Reference proteome</keyword>
<evidence type="ECO:0000256" key="1">
    <source>
        <dbReference type="SAM" id="MobiDB-lite"/>
    </source>
</evidence>
<feature type="compositionally biased region" description="Polar residues" evidence="1">
    <location>
        <begin position="621"/>
        <end position="633"/>
    </location>
</feature>
<feature type="compositionally biased region" description="Basic and acidic residues" evidence="1">
    <location>
        <begin position="577"/>
        <end position="588"/>
    </location>
</feature>
<feature type="compositionally biased region" description="Basic and acidic residues" evidence="1">
    <location>
        <begin position="1306"/>
        <end position="1320"/>
    </location>
</feature>
<evidence type="ECO:0000313" key="3">
    <source>
        <dbReference type="Proteomes" id="UP000886998"/>
    </source>
</evidence>
<feature type="compositionally biased region" description="Polar residues" evidence="1">
    <location>
        <begin position="192"/>
        <end position="201"/>
    </location>
</feature>
<feature type="compositionally biased region" description="Basic and acidic residues" evidence="1">
    <location>
        <begin position="538"/>
        <end position="550"/>
    </location>
</feature>
<dbReference type="InterPro" id="IPR027417">
    <property type="entry name" value="P-loop_NTPase"/>
</dbReference>
<feature type="compositionally biased region" description="Basic and acidic residues" evidence="1">
    <location>
        <begin position="706"/>
        <end position="719"/>
    </location>
</feature>
<feature type="compositionally biased region" description="Acidic residues" evidence="1">
    <location>
        <begin position="1253"/>
        <end position="1263"/>
    </location>
</feature>
<sequence>MVSGAYFRFQAKKSTGTWTGKEMAGFPRNRGDIEEYRSRRVRMDGVVLVDFEEEALRQFLNKEVSSGALRVCDIETELERYKQDIISVAEYYDEKELLTVVMGDQDTEEMIEDMVIAVDKIIETRKDFSEEDSLLESKGHDCSSETPYKTLVPSPTGIERPSTVEIRDATEEDIKSIEAESRNSAEIEENISPRSSTNENKASTKEEMVIMENSSLDQKVATPTSQHSVCDSKQEEQASQSGAVNECSEKSLKSEKESGEEFTVLANASDHALSQENEGHAKIEAENKQQDIPILFAFENIKTDYDILKDLIVNEMEMCYINFHELIRNDDEEKGQLGTDESLNLLQRVLKQDSVSYSSGFFISDFPFDLLKESKFEKILSLGEVSFVCKVKEKSFETEIDEEKEQEEALFESPMSKQVRIIFVTESNIVNELKSSLQEIVCYKEPCMENSIQKSSDAENNKEVGQDLRELSERIDKEENVEIENKDDSAEDNNADEEKSGNLGDVETSQNGDEENPKSGQIIAAVEGAEEANPESISEDKTSRDDHEDSTCQDVDDLITDDTLNERTKPSDSLLTEENKDASLKENVTEDSLSQIPEEGTPPVDVRREKAVLARQPNLDVETTSASEGSTQMIRDEKPADDTDEKPEQINSITAGSQGEGMDGENQEVCEGPIENFTAQVASTESQEDGKDSGTENEASQDLPSVEEKKDATHAKESEAECVQDNDEEEENADQNERKETSNEQTETDNIENGSKSQENSEIENQIQTDEMKSNQINQSDNSASASKETKQEEDFGSEAKNERVQNDEDGEESEAKISDSPELETKEDDNSILEKKENDNLASESKEKDNPVSETKEDDKAKEDDNPASETKEDDNPVSETKEGDNPVSETKEGDNPVSETKEDDNPVSETKEDDSPVSETKEDDNPVSESKEDDSPALDTKEDDSPVSETKEDDSQVLGKKDENPDSATTNDENPMESSNVMNNEQDTSENDENEKPQDVSEEIDEGFENKNASTDKADKDEIKENSEISIEINNNEDENRNSQAESSTTDLENVENNKSEVEDSTKQGSAADIMEEATLNDIIADKTDNDKTTDKIDDGDTENKIGNGDSSDKMVSDEFGDKTDYEETLDKTDNEEFVLETDNEGPAEQANNGETDDQKDNGDLADKTGKTETEESTSSSNKISVHDKENSGSVVLKSMDNDSDSNDENGEKSITIETKAEVHAPDSTSPPLLQATEKKSENTSSTFDSAEVENDNDNEDSNFLKNELTFGNTDESQLTTDISVQNERFSGKIQERNGSGILDESRHEDHPELEQQERSSSSSRGEL</sequence>
<feature type="region of interest" description="Disordered" evidence="1">
    <location>
        <begin position="471"/>
        <end position="1330"/>
    </location>
</feature>
<dbReference type="Gene3D" id="3.40.50.300">
    <property type="entry name" value="P-loop containing nucleotide triphosphate hydrolases"/>
    <property type="match status" value="1"/>
</dbReference>
<feature type="compositionally biased region" description="Basic and acidic residues" evidence="1">
    <location>
        <begin position="1113"/>
        <end position="1137"/>
    </location>
</feature>
<feature type="compositionally biased region" description="Basic and acidic residues" evidence="1">
    <location>
        <begin position="247"/>
        <end position="259"/>
    </location>
</feature>
<dbReference type="EMBL" id="BMAV01021559">
    <property type="protein sequence ID" value="GFY75681.1"/>
    <property type="molecule type" value="Genomic_DNA"/>
</dbReference>
<feature type="compositionally biased region" description="Basic and acidic residues" evidence="1">
    <location>
        <begin position="788"/>
        <end position="807"/>
    </location>
</feature>
<evidence type="ECO:0000313" key="2">
    <source>
        <dbReference type="EMBL" id="GFY75681.1"/>
    </source>
</evidence>
<feature type="compositionally biased region" description="Polar residues" evidence="1">
    <location>
        <begin position="1264"/>
        <end position="1291"/>
    </location>
</feature>
<feature type="compositionally biased region" description="Acidic residues" evidence="1">
    <location>
        <begin position="1138"/>
        <end position="1148"/>
    </location>
</feature>
<feature type="compositionally biased region" description="Acidic residues" evidence="1">
    <location>
        <begin position="720"/>
        <end position="734"/>
    </location>
</feature>
<feature type="compositionally biased region" description="Basic and acidic residues" evidence="1">
    <location>
        <begin position="165"/>
        <end position="185"/>
    </location>
</feature>
<feature type="compositionally biased region" description="Basic and acidic residues" evidence="1">
    <location>
        <begin position="471"/>
        <end position="488"/>
    </location>
</feature>
<comment type="caution">
    <text evidence="2">The sequence shown here is derived from an EMBL/GenBank/DDBJ whole genome shotgun (WGS) entry which is preliminary data.</text>
</comment>
<feature type="compositionally biased region" description="Low complexity" evidence="1">
    <location>
        <begin position="1321"/>
        <end position="1330"/>
    </location>
</feature>
<name>A0A8X7CPI6_9ARAC</name>
<proteinExistence type="predicted"/>
<feature type="compositionally biased region" description="Polar residues" evidence="1">
    <location>
        <begin position="1044"/>
        <end position="1057"/>
    </location>
</feature>